<gene>
    <name evidence="1" type="ORF">IG617_11655</name>
</gene>
<proteinExistence type="predicted"/>
<dbReference type="Pfam" id="PF12686">
    <property type="entry name" value="DUF3800"/>
    <property type="match status" value="1"/>
</dbReference>
<name>A0ABR9CAK8_9HYPH</name>
<evidence type="ECO:0000313" key="2">
    <source>
        <dbReference type="Proteomes" id="UP000615687"/>
    </source>
</evidence>
<comment type="caution">
    <text evidence="1">The sequence shown here is derived from an EMBL/GenBank/DDBJ whole genome shotgun (WGS) entry which is preliminary data.</text>
</comment>
<dbReference type="Proteomes" id="UP000615687">
    <property type="component" value="Unassembled WGS sequence"/>
</dbReference>
<accession>A0ABR9CAK8</accession>
<organism evidence="1 2">
    <name type="scientific">Roseibium polysiphoniae</name>
    <dbReference type="NCBI Taxonomy" id="2571221"/>
    <lineage>
        <taxon>Bacteria</taxon>
        <taxon>Pseudomonadati</taxon>
        <taxon>Pseudomonadota</taxon>
        <taxon>Alphaproteobacteria</taxon>
        <taxon>Hyphomicrobiales</taxon>
        <taxon>Stappiaceae</taxon>
        <taxon>Roseibium</taxon>
    </lineage>
</organism>
<sequence>MTGEYPHFMTLELKTAFDAFSRQIPTSITRIRMKYTFYIDESGDAGIGKIRTDNTPGSSPYMTMGGALIPEVKKDEIRQALVNLKAIIKKELHCSELNHIQKIKFAKEASEQQILLFGLISRKETLKEYKSTIDGDNKKFYNKCASYLIEYLCAFLKEKKISRNDVDIVFEEGNFDYNALKNYIKRCRKTPLYTPTKILTHIDANNISAQPKQNEILLAIPDLVAHALFKCVDKTAGNHFITEYRYLKEISRKFHHSVITNKIVGSGIKPIHKLESLILDKDTFDFFKDLKAR</sequence>
<reference evidence="1 2" key="1">
    <citation type="submission" date="2020-09" db="EMBL/GenBank/DDBJ databases">
        <title>The genome sequence of type strain Labrenzia polysiphoniae KACC 19711.</title>
        <authorList>
            <person name="Liu Y."/>
        </authorList>
    </citation>
    <scope>NUCLEOTIDE SEQUENCE [LARGE SCALE GENOMIC DNA]</scope>
    <source>
        <strain evidence="1 2">KACC 19711</strain>
    </source>
</reference>
<dbReference type="RefSeq" id="WP_192109382.1">
    <property type="nucleotide sequence ID" value="NZ_JACYXJ010000004.1"/>
</dbReference>
<evidence type="ECO:0000313" key="1">
    <source>
        <dbReference type="EMBL" id="MBD8876942.1"/>
    </source>
</evidence>
<keyword evidence="2" id="KW-1185">Reference proteome</keyword>
<dbReference type="InterPro" id="IPR024524">
    <property type="entry name" value="DUF3800"/>
</dbReference>
<protein>
    <submittedName>
        <fullName evidence="1">DUF3800 domain-containing protein</fullName>
    </submittedName>
</protein>
<dbReference type="EMBL" id="JACYXJ010000004">
    <property type="protein sequence ID" value="MBD8876942.1"/>
    <property type="molecule type" value="Genomic_DNA"/>
</dbReference>